<dbReference type="EC" id="1.1.1.262" evidence="7"/>
<proteinExistence type="inferred from homology"/>
<feature type="binding site" evidence="7">
    <location>
        <position position="142"/>
    </location>
    <ligand>
        <name>substrate</name>
    </ligand>
</feature>
<evidence type="ECO:0000256" key="3">
    <source>
        <dbReference type="ARBA" id="ARBA00022857"/>
    </source>
</evidence>
<dbReference type="InterPro" id="IPR005255">
    <property type="entry name" value="PdxA_fam"/>
</dbReference>
<dbReference type="InterPro" id="IPR037510">
    <property type="entry name" value="PdxA"/>
</dbReference>
<comment type="cofactor">
    <cofactor evidence="7">
        <name>a divalent metal cation</name>
        <dbReference type="ChEBI" id="CHEBI:60240"/>
    </cofactor>
    <text evidence="7">Binds 1 divalent metal cation per subunit.</text>
</comment>
<name>A0A7W0C9M6_9BACT</name>
<comment type="subcellular location">
    <subcellularLocation>
        <location evidence="7">Cytoplasm</location>
    </subcellularLocation>
</comment>
<evidence type="ECO:0000256" key="2">
    <source>
        <dbReference type="ARBA" id="ARBA00022723"/>
    </source>
</evidence>
<evidence type="ECO:0000256" key="4">
    <source>
        <dbReference type="ARBA" id="ARBA00023002"/>
    </source>
</evidence>
<comment type="caution">
    <text evidence="8">The sequence shown here is derived from an EMBL/GenBank/DDBJ whole genome shotgun (WGS) entry which is preliminary data.</text>
</comment>
<evidence type="ECO:0000256" key="7">
    <source>
        <dbReference type="HAMAP-Rule" id="MF_00536"/>
    </source>
</evidence>
<dbReference type="PANTHER" id="PTHR30004:SF6">
    <property type="entry name" value="D-THREONATE 4-PHOSPHATE DEHYDROGENASE"/>
    <property type="match status" value="1"/>
</dbReference>
<dbReference type="EMBL" id="JACDUS010000004">
    <property type="protein sequence ID" value="MBA2881637.1"/>
    <property type="molecule type" value="Genomic_DNA"/>
</dbReference>
<dbReference type="GO" id="GO:0005737">
    <property type="term" value="C:cytoplasm"/>
    <property type="evidence" value="ECO:0007669"/>
    <property type="project" value="UniProtKB-SubCell"/>
</dbReference>
<feature type="binding site" evidence="7">
    <location>
        <position position="143"/>
    </location>
    <ligand>
        <name>substrate</name>
    </ligand>
</feature>
<gene>
    <name evidence="7" type="primary">pdxA</name>
    <name evidence="8" type="ORF">HNR65_001964</name>
</gene>
<organism evidence="8 9">
    <name type="scientific">Desulfosalsimonas propionicica</name>
    <dbReference type="NCBI Taxonomy" id="332175"/>
    <lineage>
        <taxon>Bacteria</taxon>
        <taxon>Pseudomonadati</taxon>
        <taxon>Thermodesulfobacteriota</taxon>
        <taxon>Desulfobacteria</taxon>
        <taxon>Desulfobacterales</taxon>
        <taxon>Desulfosalsimonadaceae</taxon>
        <taxon>Desulfosalsimonas</taxon>
    </lineage>
</organism>
<dbReference type="Proteomes" id="UP000525298">
    <property type="component" value="Unassembled WGS sequence"/>
</dbReference>
<keyword evidence="4 7" id="KW-0560">Oxidoreductase</keyword>
<evidence type="ECO:0000256" key="5">
    <source>
        <dbReference type="ARBA" id="ARBA00023027"/>
    </source>
</evidence>
<dbReference type="PANTHER" id="PTHR30004">
    <property type="entry name" value="4-HYDROXYTHREONINE-4-PHOSPHATE DEHYDROGENASE"/>
    <property type="match status" value="1"/>
</dbReference>
<feature type="binding site" evidence="7">
    <location>
        <position position="272"/>
    </location>
    <ligand>
        <name>a divalent metal cation</name>
        <dbReference type="ChEBI" id="CHEBI:60240"/>
        <note>ligand shared between dimeric partners</note>
    </ligand>
</feature>
<dbReference type="AlphaFoldDB" id="A0A7W0C9M6"/>
<dbReference type="GO" id="GO:0042823">
    <property type="term" value="P:pyridoxal phosphate biosynthetic process"/>
    <property type="evidence" value="ECO:0007669"/>
    <property type="project" value="UniProtKB-UniRule"/>
</dbReference>
<evidence type="ECO:0000256" key="6">
    <source>
        <dbReference type="ARBA" id="ARBA00023096"/>
    </source>
</evidence>
<feature type="binding site" evidence="7">
    <location>
        <position position="172"/>
    </location>
    <ligand>
        <name>a divalent metal cation</name>
        <dbReference type="ChEBI" id="CHEBI:60240"/>
        <note>ligand shared between dimeric partners</note>
    </ligand>
</feature>
<dbReference type="SUPFAM" id="SSF53659">
    <property type="entry name" value="Isocitrate/Isopropylmalate dehydrogenase-like"/>
    <property type="match status" value="1"/>
</dbReference>
<keyword evidence="9" id="KW-1185">Reference proteome</keyword>
<keyword evidence="6 7" id="KW-0664">Pyridoxine biosynthesis</keyword>
<dbReference type="RefSeq" id="WP_181551277.1">
    <property type="nucleotide sequence ID" value="NZ_JACDUS010000004.1"/>
</dbReference>
<protein>
    <recommendedName>
        <fullName evidence="7">4-hydroxythreonine-4-phosphate dehydrogenase</fullName>
        <ecNumber evidence="7">1.1.1.262</ecNumber>
    </recommendedName>
    <alternativeName>
        <fullName evidence="7">4-(phosphohydroxy)-L-threonine dehydrogenase</fullName>
    </alternativeName>
</protein>
<evidence type="ECO:0000256" key="1">
    <source>
        <dbReference type="ARBA" id="ARBA00022490"/>
    </source>
</evidence>
<reference evidence="8 9" key="1">
    <citation type="submission" date="2020-07" db="EMBL/GenBank/DDBJ databases">
        <title>Genomic Encyclopedia of Type Strains, Phase IV (KMG-IV): sequencing the most valuable type-strain genomes for metagenomic binning, comparative biology and taxonomic classification.</title>
        <authorList>
            <person name="Goeker M."/>
        </authorList>
    </citation>
    <scope>NUCLEOTIDE SEQUENCE [LARGE SCALE GENOMIC DNA]</scope>
    <source>
        <strain evidence="8 9">DSM 17721</strain>
    </source>
</reference>
<comment type="subunit">
    <text evidence="7">Homodimer.</text>
</comment>
<dbReference type="GO" id="GO:0051287">
    <property type="term" value="F:NAD binding"/>
    <property type="evidence" value="ECO:0007669"/>
    <property type="project" value="InterPro"/>
</dbReference>
<dbReference type="GO" id="GO:0046872">
    <property type="term" value="F:metal ion binding"/>
    <property type="evidence" value="ECO:0007669"/>
    <property type="project" value="UniProtKB-UniRule"/>
</dbReference>
<dbReference type="UniPathway" id="UPA00244">
    <property type="reaction ID" value="UER00312"/>
</dbReference>
<dbReference type="HAMAP" id="MF_00536">
    <property type="entry name" value="PdxA"/>
    <property type="match status" value="1"/>
</dbReference>
<evidence type="ECO:0000313" key="9">
    <source>
        <dbReference type="Proteomes" id="UP000525298"/>
    </source>
</evidence>
<comment type="function">
    <text evidence="7">Catalyzes the NAD(P)-dependent oxidation of 4-(phosphooxy)-L-threonine (HTP) into 2-amino-3-oxo-4-(phosphooxy)butyric acid which spontaneously decarboxylates to form 3-amino-2-oxopropyl phosphate (AHAP).</text>
</comment>
<comment type="miscellaneous">
    <text evidence="7">The active site is located at the dimer interface.</text>
</comment>
<feature type="binding site" evidence="7">
    <location>
        <position position="217"/>
    </location>
    <ligand>
        <name>a divalent metal cation</name>
        <dbReference type="ChEBI" id="CHEBI:60240"/>
        <note>ligand shared between dimeric partners</note>
    </ligand>
</feature>
<dbReference type="NCBIfam" id="TIGR00557">
    <property type="entry name" value="pdxA"/>
    <property type="match status" value="1"/>
</dbReference>
<keyword evidence="1 7" id="KW-0963">Cytoplasm</keyword>
<evidence type="ECO:0000313" key="8">
    <source>
        <dbReference type="EMBL" id="MBA2881637.1"/>
    </source>
</evidence>
<feature type="binding site" evidence="7">
    <location>
        <position position="280"/>
    </location>
    <ligand>
        <name>substrate</name>
    </ligand>
</feature>
<accession>A0A7W0C9M6</accession>
<feature type="binding site" evidence="7">
    <location>
        <position position="298"/>
    </location>
    <ligand>
        <name>substrate</name>
    </ligand>
</feature>
<keyword evidence="3 7" id="KW-0521">NADP</keyword>
<keyword evidence="2 7" id="KW-0479">Metal-binding</keyword>
<keyword evidence="5 7" id="KW-0520">NAD</keyword>
<dbReference type="Pfam" id="PF04166">
    <property type="entry name" value="PdxA"/>
    <property type="match status" value="1"/>
</dbReference>
<dbReference type="GO" id="GO:0050570">
    <property type="term" value="F:4-hydroxythreonine-4-phosphate dehydrogenase activity"/>
    <property type="evidence" value="ECO:0007669"/>
    <property type="project" value="UniProtKB-UniRule"/>
</dbReference>
<dbReference type="GO" id="GO:0008615">
    <property type="term" value="P:pyridoxine biosynthetic process"/>
    <property type="evidence" value="ECO:0007669"/>
    <property type="project" value="UniProtKB-UniRule"/>
</dbReference>
<feature type="binding site" evidence="7">
    <location>
        <position position="289"/>
    </location>
    <ligand>
        <name>substrate</name>
    </ligand>
</feature>
<comment type="similarity">
    <text evidence="7">Belongs to the PdxA family.</text>
</comment>
<comment type="catalytic activity">
    <reaction evidence="7">
        <text>4-(phosphooxy)-L-threonine + NAD(+) = 3-amino-2-oxopropyl phosphate + CO2 + NADH</text>
        <dbReference type="Rhea" id="RHEA:32275"/>
        <dbReference type="ChEBI" id="CHEBI:16526"/>
        <dbReference type="ChEBI" id="CHEBI:57279"/>
        <dbReference type="ChEBI" id="CHEBI:57540"/>
        <dbReference type="ChEBI" id="CHEBI:57945"/>
        <dbReference type="ChEBI" id="CHEBI:58452"/>
        <dbReference type="EC" id="1.1.1.262"/>
    </reaction>
</comment>
<comment type="pathway">
    <text evidence="7">Cofactor biosynthesis; pyridoxine 5'-phosphate biosynthesis; pyridoxine 5'-phosphate from D-erythrose 4-phosphate: step 4/5.</text>
</comment>
<sequence length="338" mass="36295">MAGDQRPLIGITMGDPVGVGPEILCMALDYTEIYDFARPVVIGDPEIMHMAAGIARTGPKIRAVNDLQTAVYEPGIVNLISASRLCRDAHKWGHPSAETGRSMISYIEAGIDMAKSGQIDALVTCPINKAAMKLAGGIYPGHTEMLAQRTTTREYAMMMAGSRLRVVLATIHKALRDVSAALDENRIATVIRLTHQALKSRFGIARPRIAVCGLNPHAGEEEMFGHEEARLIRPAIAGAVSQGILATGPHPADTVFYYAVNGAYDAVVCMYHDQGLIPFKMVHFHDGVNTTLGLPIIRTSVDHGTAYDIAGKGIADPGSLMAAIEMAADHARRTKHPV</sequence>
<dbReference type="Gene3D" id="3.40.718.10">
    <property type="entry name" value="Isopropylmalate Dehydrogenase"/>
    <property type="match status" value="1"/>
</dbReference>